<dbReference type="GO" id="GO:0003677">
    <property type="term" value="F:DNA binding"/>
    <property type="evidence" value="ECO:0007669"/>
    <property type="project" value="UniProtKB-UniRule"/>
</dbReference>
<organism evidence="5 6">
    <name type="scientific">Streptococcus cuniculi</name>
    <dbReference type="NCBI Taxonomy" id="1432788"/>
    <lineage>
        <taxon>Bacteria</taxon>
        <taxon>Bacillati</taxon>
        <taxon>Bacillota</taxon>
        <taxon>Bacilli</taxon>
        <taxon>Lactobacillales</taxon>
        <taxon>Streptococcaceae</taxon>
        <taxon>Streptococcus</taxon>
    </lineage>
</organism>
<keyword evidence="1 2" id="KW-0238">DNA-binding</keyword>
<protein>
    <submittedName>
        <fullName evidence="5">TetR/AcrR family transcriptional regulator</fullName>
    </submittedName>
</protein>
<dbReference type="STRING" id="1432788.BU202_05845"/>
<evidence type="ECO:0000256" key="2">
    <source>
        <dbReference type="PROSITE-ProRule" id="PRU00335"/>
    </source>
</evidence>
<dbReference type="SUPFAM" id="SSF46689">
    <property type="entry name" value="Homeodomain-like"/>
    <property type="match status" value="1"/>
</dbReference>
<evidence type="ECO:0000259" key="4">
    <source>
        <dbReference type="PROSITE" id="PS50977"/>
    </source>
</evidence>
<dbReference type="Gene3D" id="1.10.357.10">
    <property type="entry name" value="Tetracycline Repressor, domain 2"/>
    <property type="match status" value="1"/>
</dbReference>
<proteinExistence type="predicted"/>
<evidence type="ECO:0000313" key="6">
    <source>
        <dbReference type="Proteomes" id="UP000297253"/>
    </source>
</evidence>
<dbReference type="AlphaFoldDB" id="A0A4Y9JG55"/>
<dbReference type="Pfam" id="PF00440">
    <property type="entry name" value="TetR_N"/>
    <property type="match status" value="1"/>
</dbReference>
<evidence type="ECO:0000256" key="3">
    <source>
        <dbReference type="SAM" id="MobiDB-lite"/>
    </source>
</evidence>
<feature type="domain" description="HTH tetR-type" evidence="4">
    <location>
        <begin position="23"/>
        <end position="83"/>
    </location>
</feature>
<dbReference type="InterPro" id="IPR001647">
    <property type="entry name" value="HTH_TetR"/>
</dbReference>
<dbReference type="Proteomes" id="UP000297253">
    <property type="component" value="Unassembled WGS sequence"/>
</dbReference>
<gene>
    <name evidence="5" type="ORF">E4T82_01440</name>
</gene>
<comment type="caution">
    <text evidence="5">The sequence shown here is derived from an EMBL/GenBank/DDBJ whole genome shotgun (WGS) entry which is preliminary data.</text>
</comment>
<dbReference type="PANTHER" id="PTHR43479">
    <property type="entry name" value="ACREF/ENVCD OPERON REPRESSOR-RELATED"/>
    <property type="match status" value="1"/>
</dbReference>
<dbReference type="PANTHER" id="PTHR43479:SF11">
    <property type="entry name" value="ACREF_ENVCD OPERON REPRESSOR-RELATED"/>
    <property type="match status" value="1"/>
</dbReference>
<dbReference type="PROSITE" id="PS50977">
    <property type="entry name" value="HTH_TETR_2"/>
    <property type="match status" value="1"/>
</dbReference>
<feature type="region of interest" description="Disordered" evidence="3">
    <location>
        <begin position="1"/>
        <end position="22"/>
    </location>
</feature>
<accession>A0A4Y9JG55</accession>
<evidence type="ECO:0000256" key="1">
    <source>
        <dbReference type="ARBA" id="ARBA00023125"/>
    </source>
</evidence>
<dbReference type="OrthoDB" id="9810250at2"/>
<feature type="DNA-binding region" description="H-T-H motif" evidence="2">
    <location>
        <begin position="46"/>
        <end position="65"/>
    </location>
</feature>
<dbReference type="InterPro" id="IPR009057">
    <property type="entry name" value="Homeodomain-like_sf"/>
</dbReference>
<name>A0A4Y9JG55_9STRE</name>
<dbReference type="EMBL" id="SPPD01000001">
    <property type="protein sequence ID" value="TFU98999.1"/>
    <property type="molecule type" value="Genomic_DNA"/>
</dbReference>
<feature type="compositionally biased region" description="Polar residues" evidence="3">
    <location>
        <begin position="7"/>
        <end position="22"/>
    </location>
</feature>
<reference evidence="5 6" key="1">
    <citation type="submission" date="2019-03" db="EMBL/GenBank/DDBJ databases">
        <title>Diversity of the mouse oral microbiome.</title>
        <authorList>
            <person name="Joseph S."/>
            <person name="Aduse-Opoku J."/>
            <person name="Curtis M."/>
            <person name="Wade W."/>
            <person name="Hashim A."/>
        </authorList>
    </citation>
    <scope>NUCLEOTIDE SEQUENCE [LARGE SCALE GENOMIC DNA]</scope>
    <source>
        <strain evidence="5 6">WM131</strain>
    </source>
</reference>
<evidence type="ECO:0000313" key="5">
    <source>
        <dbReference type="EMBL" id="TFU98999.1"/>
    </source>
</evidence>
<dbReference type="InterPro" id="IPR050624">
    <property type="entry name" value="HTH-type_Tx_Regulator"/>
</dbReference>
<sequence>MKKRTISPKSLRNLAQSNKESNQLTRESIETALLFLLEKKDMRQISISELVKKAGVSRNAFYRNYKSKEEILELAYARTSQNLMDKWHQLQKKVHEDGIQQSFSDFIQQQKDKVEDTKTFSNISQWIKDKTNQLNQ</sequence>